<reference evidence="2 3" key="1">
    <citation type="journal article" date="2012" name="PLoS Pathog.">
        <title>Diverse lifestyles and strategies of plant pathogenesis encoded in the genomes of eighteen Dothideomycetes fungi.</title>
        <authorList>
            <person name="Ohm R.A."/>
            <person name="Feau N."/>
            <person name="Henrissat B."/>
            <person name="Schoch C.L."/>
            <person name="Horwitz B.A."/>
            <person name="Barry K.W."/>
            <person name="Condon B.J."/>
            <person name="Copeland A.C."/>
            <person name="Dhillon B."/>
            <person name="Glaser F."/>
            <person name="Hesse C.N."/>
            <person name="Kosti I."/>
            <person name="LaButti K."/>
            <person name="Lindquist E.A."/>
            <person name="Lucas S."/>
            <person name="Salamov A.A."/>
            <person name="Bradshaw R.E."/>
            <person name="Ciuffetti L."/>
            <person name="Hamelin R.C."/>
            <person name="Kema G.H.J."/>
            <person name="Lawrence C."/>
            <person name="Scott J.A."/>
            <person name="Spatafora J.W."/>
            <person name="Turgeon B.G."/>
            <person name="de Wit P.J.G.M."/>
            <person name="Zhong S."/>
            <person name="Goodwin S.B."/>
            <person name="Grigoriev I.V."/>
        </authorList>
    </citation>
    <scope>NUCLEOTIDE SEQUENCE [LARGE SCALE GENOMIC DNA]</scope>
    <source>
        <strain evidence="2 3">UAMH 10762</strain>
    </source>
</reference>
<dbReference type="HOGENOM" id="CLU_2026273_0_0_1"/>
<dbReference type="GeneID" id="19113029"/>
<feature type="region of interest" description="Disordered" evidence="1">
    <location>
        <begin position="100"/>
        <end position="122"/>
    </location>
</feature>
<feature type="region of interest" description="Disordered" evidence="1">
    <location>
        <begin position="1"/>
        <end position="28"/>
    </location>
</feature>
<dbReference type="RefSeq" id="XP_007678685.1">
    <property type="nucleotide sequence ID" value="XM_007680495.1"/>
</dbReference>
<keyword evidence="3" id="KW-1185">Reference proteome</keyword>
<organism evidence="2 3">
    <name type="scientific">Baudoinia panamericana (strain UAMH 10762)</name>
    <name type="common">Angels' share fungus</name>
    <name type="synonym">Baudoinia compniacensis (strain UAMH 10762)</name>
    <dbReference type="NCBI Taxonomy" id="717646"/>
    <lineage>
        <taxon>Eukaryota</taxon>
        <taxon>Fungi</taxon>
        <taxon>Dikarya</taxon>
        <taxon>Ascomycota</taxon>
        <taxon>Pezizomycotina</taxon>
        <taxon>Dothideomycetes</taxon>
        <taxon>Dothideomycetidae</taxon>
        <taxon>Mycosphaerellales</taxon>
        <taxon>Teratosphaeriaceae</taxon>
        <taxon>Baudoinia</taxon>
    </lineage>
</organism>
<proteinExistence type="predicted"/>
<dbReference type="Proteomes" id="UP000011761">
    <property type="component" value="Unassembled WGS sequence"/>
</dbReference>
<evidence type="ECO:0000313" key="2">
    <source>
        <dbReference type="EMBL" id="EMC94210.1"/>
    </source>
</evidence>
<feature type="compositionally biased region" description="Polar residues" evidence="1">
    <location>
        <begin position="1"/>
        <end position="13"/>
    </location>
</feature>
<dbReference type="AlphaFoldDB" id="M2N604"/>
<accession>M2N604</accession>
<evidence type="ECO:0000256" key="1">
    <source>
        <dbReference type="SAM" id="MobiDB-lite"/>
    </source>
</evidence>
<dbReference type="EMBL" id="KB445559">
    <property type="protein sequence ID" value="EMC94210.1"/>
    <property type="molecule type" value="Genomic_DNA"/>
</dbReference>
<name>M2N604_BAUPA</name>
<sequence length="122" mass="13142">MNGSLGSSPATNESSHVHHDSGHVDSTVSEKTVLPLVMEMVANKLSLHTRICMLQCAKATSLACRGSDRLADQACPSGNMSIRKRFHFYRLQPRCRCSQRPAASTTPLHGGKSSRSALYAGS</sequence>
<protein>
    <submittedName>
        <fullName evidence="2">Uncharacterized protein</fullName>
    </submittedName>
</protein>
<dbReference type="KEGG" id="bcom:BAUCODRAFT_36684"/>
<evidence type="ECO:0000313" key="3">
    <source>
        <dbReference type="Proteomes" id="UP000011761"/>
    </source>
</evidence>
<gene>
    <name evidence="2" type="ORF">BAUCODRAFT_36684</name>
</gene>